<dbReference type="RefSeq" id="WP_032526983.1">
    <property type="nucleotide sequence ID" value="NZ_CP138951.1"/>
</dbReference>
<dbReference type="AlphaFoldDB" id="A0A0A2A6Y0"/>
<proteinExistence type="predicted"/>
<evidence type="ECO:0000313" key="1">
    <source>
        <dbReference type="EMBL" id="KGF97647.1"/>
    </source>
</evidence>
<name>A0A0A2A6Y0_PROMR</name>
<dbReference type="Proteomes" id="UP000030445">
    <property type="component" value="Unassembled WGS sequence"/>
</dbReference>
<gene>
    <name evidence="1" type="ORF">EU96_1361</name>
</gene>
<sequence length="112" mass="12922">MKESEFLLHLDRTDRDLDAFPFWAVFKKACSKYPVKGIKNLTPGRQALLILWEANSQTRDENGKIITANLNSGNTKEKLERLKEDLIGHFMNDEIDDNALKKFIRSVVKEVT</sequence>
<accession>A0A0A2A6Y0</accession>
<reference evidence="2" key="1">
    <citation type="journal article" date="2014" name="Sci. Data">
        <title>Genomes of diverse isolates of the marine cyanobacterium Prochlorococcus.</title>
        <authorList>
            <person name="Biller S."/>
            <person name="Berube P."/>
            <person name="Thompson J."/>
            <person name="Kelly L."/>
            <person name="Roggensack S."/>
            <person name="Awad L."/>
            <person name="Roache-Johnson K."/>
            <person name="Ding H."/>
            <person name="Giovannoni S.J."/>
            <person name="Moore L.R."/>
            <person name="Chisholm S.W."/>
        </authorList>
    </citation>
    <scope>NUCLEOTIDE SEQUENCE [LARGE SCALE GENOMIC DNA]</scope>
    <source>
        <strain evidence="2">MIT 9302</strain>
    </source>
</reference>
<dbReference type="EMBL" id="JNAM01000010">
    <property type="protein sequence ID" value="KGF97647.1"/>
    <property type="molecule type" value="Genomic_DNA"/>
</dbReference>
<comment type="caution">
    <text evidence="1">The sequence shown here is derived from an EMBL/GenBank/DDBJ whole genome shotgun (WGS) entry which is preliminary data.</text>
</comment>
<evidence type="ECO:0000313" key="2">
    <source>
        <dbReference type="Proteomes" id="UP000030445"/>
    </source>
</evidence>
<protein>
    <submittedName>
        <fullName evidence="1">Uncharacterized protein</fullName>
    </submittedName>
</protein>
<organism evidence="1 2">
    <name type="scientific">Prochlorococcus marinus str. MIT 9302</name>
    <dbReference type="NCBI Taxonomy" id="74545"/>
    <lineage>
        <taxon>Bacteria</taxon>
        <taxon>Bacillati</taxon>
        <taxon>Cyanobacteriota</taxon>
        <taxon>Cyanophyceae</taxon>
        <taxon>Synechococcales</taxon>
        <taxon>Prochlorococcaceae</taxon>
        <taxon>Prochlorococcus</taxon>
    </lineage>
</organism>
<dbReference type="eggNOG" id="ENOG50322B9">
    <property type="taxonomic scope" value="Bacteria"/>
</dbReference>